<dbReference type="WBParaSite" id="jg10251">
    <property type="protein sequence ID" value="jg10251"/>
    <property type="gene ID" value="jg10251"/>
</dbReference>
<dbReference type="AlphaFoldDB" id="A0A915CLJ3"/>
<feature type="compositionally biased region" description="Low complexity" evidence="1">
    <location>
        <begin position="58"/>
        <end position="75"/>
    </location>
</feature>
<evidence type="ECO:0000313" key="2">
    <source>
        <dbReference type="Proteomes" id="UP000887574"/>
    </source>
</evidence>
<name>A0A915CLJ3_9BILA</name>
<feature type="region of interest" description="Disordered" evidence="1">
    <location>
        <begin position="51"/>
        <end position="75"/>
    </location>
</feature>
<protein>
    <submittedName>
        <fullName evidence="3">Ovule protein</fullName>
    </submittedName>
</protein>
<accession>A0A915CLJ3</accession>
<proteinExistence type="predicted"/>
<organism evidence="2 3">
    <name type="scientific">Ditylenchus dipsaci</name>
    <dbReference type="NCBI Taxonomy" id="166011"/>
    <lineage>
        <taxon>Eukaryota</taxon>
        <taxon>Metazoa</taxon>
        <taxon>Ecdysozoa</taxon>
        <taxon>Nematoda</taxon>
        <taxon>Chromadorea</taxon>
        <taxon>Rhabditida</taxon>
        <taxon>Tylenchina</taxon>
        <taxon>Tylenchomorpha</taxon>
        <taxon>Sphaerularioidea</taxon>
        <taxon>Anguinidae</taxon>
        <taxon>Anguininae</taxon>
        <taxon>Ditylenchus</taxon>
    </lineage>
</organism>
<evidence type="ECO:0000256" key="1">
    <source>
        <dbReference type="SAM" id="MobiDB-lite"/>
    </source>
</evidence>
<evidence type="ECO:0000313" key="3">
    <source>
        <dbReference type="WBParaSite" id="jg10251"/>
    </source>
</evidence>
<dbReference type="Proteomes" id="UP000887574">
    <property type="component" value="Unplaced"/>
</dbReference>
<reference evidence="3" key="1">
    <citation type="submission" date="2022-11" db="UniProtKB">
        <authorList>
            <consortium name="WormBaseParasite"/>
        </authorList>
    </citation>
    <scope>IDENTIFICATION</scope>
</reference>
<sequence>MTSTLLQTHLTTANLNPTQQTIVFSYSYLFSLGTSLPSSSTAAMTMSASAKFHHNTEESPSQTPCCSPTPQDIQK</sequence>
<keyword evidence="2" id="KW-1185">Reference proteome</keyword>